<keyword evidence="2" id="KW-1185">Reference proteome</keyword>
<gene>
    <name evidence="1" type="ORF">RM543_11470</name>
</gene>
<dbReference type="Proteomes" id="UP001265259">
    <property type="component" value="Unassembled WGS sequence"/>
</dbReference>
<dbReference type="EMBL" id="JAVRHL010000003">
    <property type="protein sequence ID" value="MDT0683309.1"/>
    <property type="molecule type" value="Genomic_DNA"/>
</dbReference>
<protein>
    <recommendedName>
        <fullName evidence="3">DUF1176 domain-containing protein</fullName>
    </recommendedName>
</protein>
<proteinExistence type="predicted"/>
<evidence type="ECO:0000313" key="1">
    <source>
        <dbReference type="EMBL" id="MDT0683309.1"/>
    </source>
</evidence>
<comment type="caution">
    <text evidence="1">The sequence shown here is derived from an EMBL/GenBank/DDBJ whole genome shotgun (WGS) entry which is preliminary data.</text>
</comment>
<evidence type="ECO:0000313" key="2">
    <source>
        <dbReference type="Proteomes" id="UP001265259"/>
    </source>
</evidence>
<organism evidence="1 2">
    <name type="scientific">Tropicimonas omnivorans</name>
    <dbReference type="NCBI Taxonomy" id="3075590"/>
    <lineage>
        <taxon>Bacteria</taxon>
        <taxon>Pseudomonadati</taxon>
        <taxon>Pseudomonadota</taxon>
        <taxon>Alphaproteobacteria</taxon>
        <taxon>Rhodobacterales</taxon>
        <taxon>Roseobacteraceae</taxon>
        <taxon>Tropicimonas</taxon>
    </lineage>
</organism>
<accession>A0ABU3DIE6</accession>
<sequence>MSRESRPIEAAHWKDLFAMRLIACTALATLVSFPALADELEEEAVALFEAAYPEDQCWSYYESRPAPQRREFTVEGGAEPETVTTFEFTCISAAYNVVKAVLLHTQIDGLRVQSFAYPAMDITYEGGSDVDAPAGPVETIEIVGYGTKSGVTTPVTDEETGQIVAEEKWRGIGDAGTSGTWTLTPGGYILTGFEIDATYNGEIDPVTVLEGGEPVTSE</sequence>
<evidence type="ECO:0008006" key="3">
    <source>
        <dbReference type="Google" id="ProtNLM"/>
    </source>
</evidence>
<dbReference type="RefSeq" id="WP_311691731.1">
    <property type="nucleotide sequence ID" value="NZ_JAVRHL010000003.1"/>
</dbReference>
<name>A0ABU3DIE6_9RHOB</name>
<reference evidence="1 2" key="1">
    <citation type="submission" date="2023-09" db="EMBL/GenBank/DDBJ databases">
        <authorList>
            <person name="Rey-Velasco X."/>
        </authorList>
    </citation>
    <scope>NUCLEOTIDE SEQUENCE [LARGE SCALE GENOMIC DNA]</scope>
    <source>
        <strain evidence="1 2">F158</strain>
    </source>
</reference>